<comment type="pathway">
    <text evidence="1 7">Cofactor biosynthesis; riboflavin biosynthesis; riboflavin from 2-hydroxy-3-oxobutyl phosphate and 5-amino-6-(D-ribitylamino)uracil: step 1/2.</text>
</comment>
<comment type="similarity">
    <text evidence="2 7">Belongs to the DMRL synthase family.</text>
</comment>
<evidence type="ECO:0000256" key="2">
    <source>
        <dbReference type="ARBA" id="ARBA00007424"/>
    </source>
</evidence>
<dbReference type="EMBL" id="JBHZQA010000001">
    <property type="protein sequence ID" value="MFE3846791.1"/>
    <property type="molecule type" value="Genomic_DNA"/>
</dbReference>
<feature type="binding site" evidence="7">
    <location>
        <position position="122"/>
    </location>
    <ligand>
        <name>5-amino-6-(D-ribitylamino)uracil</name>
        <dbReference type="ChEBI" id="CHEBI:15934"/>
    </ligand>
</feature>
<evidence type="ECO:0000256" key="1">
    <source>
        <dbReference type="ARBA" id="ARBA00004917"/>
    </source>
</evidence>
<feature type="binding site" evidence="7">
    <location>
        <begin position="65"/>
        <end position="67"/>
    </location>
    <ligand>
        <name>5-amino-6-(D-ribitylamino)uracil</name>
        <dbReference type="ChEBI" id="CHEBI:15934"/>
    </ligand>
</feature>
<dbReference type="PANTHER" id="PTHR21058:SF0">
    <property type="entry name" value="6,7-DIMETHYL-8-RIBITYLLUMAZINE SYNTHASE"/>
    <property type="match status" value="1"/>
</dbReference>
<dbReference type="InterPro" id="IPR002180">
    <property type="entry name" value="LS/RS"/>
</dbReference>
<feature type="binding site" evidence="7">
    <location>
        <begin position="94"/>
        <end position="95"/>
    </location>
    <ligand>
        <name>(2S)-2-hydroxy-3-oxobutyl phosphate</name>
        <dbReference type="ChEBI" id="CHEBI:58830"/>
    </ligand>
</feature>
<evidence type="ECO:0000256" key="3">
    <source>
        <dbReference type="ARBA" id="ARBA00012664"/>
    </source>
</evidence>
<evidence type="ECO:0000256" key="7">
    <source>
        <dbReference type="HAMAP-Rule" id="MF_00178"/>
    </source>
</evidence>
<comment type="function">
    <text evidence="7">Catalyzes the formation of 6,7-dimethyl-8-ribityllumazine by condensation of 5-amino-6-(D-ribitylamino)uracil with 3,4-dihydroxy-2-butanone 4-phosphate. This is the penultimate step in the biosynthesis of riboflavin.</text>
</comment>
<comment type="catalytic activity">
    <reaction evidence="6 7">
        <text>(2S)-2-hydroxy-3-oxobutyl phosphate + 5-amino-6-(D-ribitylamino)uracil = 6,7-dimethyl-8-(1-D-ribityl)lumazine + phosphate + 2 H2O + H(+)</text>
        <dbReference type="Rhea" id="RHEA:26152"/>
        <dbReference type="ChEBI" id="CHEBI:15377"/>
        <dbReference type="ChEBI" id="CHEBI:15378"/>
        <dbReference type="ChEBI" id="CHEBI:15934"/>
        <dbReference type="ChEBI" id="CHEBI:43474"/>
        <dbReference type="ChEBI" id="CHEBI:58201"/>
        <dbReference type="ChEBI" id="CHEBI:58830"/>
        <dbReference type="EC" id="2.5.1.78"/>
    </reaction>
</comment>
<evidence type="ECO:0000256" key="6">
    <source>
        <dbReference type="ARBA" id="ARBA00048785"/>
    </source>
</evidence>
<evidence type="ECO:0000256" key="4">
    <source>
        <dbReference type="ARBA" id="ARBA00022619"/>
    </source>
</evidence>
<name>A0ABW6HIE6_9FLAO</name>
<sequence>MATVNKNLSEYDKNSIPNAKNFRFGIVVSEWNDSITEGLYKGAIEALLENQVPSQHIIRWNVPGSFELIYGSKKMLQTQNVDAVIAIGCVIQGQTKHFDFVCEGVTQGIKDLNVQTDIPVIFCVLTDNTLQQSIDRSGGIHGNKGTEAAIAAIKMAYIRQQASLSHQLDNQHLLSSGAIQIEEGSPLELKE</sequence>
<keyword evidence="5 7" id="KW-0808">Transferase</keyword>
<protein>
    <recommendedName>
        <fullName evidence="3 7">6,7-dimethyl-8-ribityllumazine synthase</fullName>
        <shortName evidence="7">DMRL synthase</shortName>
        <shortName evidence="7">LS</shortName>
        <shortName evidence="7">Lumazine synthase</shortName>
        <ecNumber evidence="3 7">2.5.1.78</ecNumber>
    </recommendedName>
</protein>
<dbReference type="Proteomes" id="UP001600039">
    <property type="component" value="Unassembled WGS sequence"/>
</dbReference>
<accession>A0ABW6HIE6</accession>
<keyword evidence="9" id="KW-1185">Reference proteome</keyword>
<dbReference type="CDD" id="cd09209">
    <property type="entry name" value="Lumazine_synthase-I"/>
    <property type="match status" value="1"/>
</dbReference>
<dbReference type="NCBIfam" id="TIGR00114">
    <property type="entry name" value="lumazine-synth"/>
    <property type="match status" value="1"/>
</dbReference>
<feature type="binding site" evidence="7">
    <location>
        <begin position="89"/>
        <end position="91"/>
    </location>
    <ligand>
        <name>5-amino-6-(D-ribitylamino)uracil</name>
        <dbReference type="ChEBI" id="CHEBI:15934"/>
    </ligand>
</feature>
<dbReference type="SUPFAM" id="SSF52121">
    <property type="entry name" value="Lumazine synthase"/>
    <property type="match status" value="1"/>
</dbReference>
<dbReference type="HAMAP" id="MF_00178">
    <property type="entry name" value="Lumazine_synth"/>
    <property type="match status" value="1"/>
</dbReference>
<reference evidence="8 9" key="1">
    <citation type="submission" date="2024-06" db="EMBL/GenBank/DDBJ databases">
        <title>Flavobacterium spp. isolated from glacier.</title>
        <authorList>
            <person name="Han D."/>
        </authorList>
    </citation>
    <scope>NUCLEOTIDE SEQUENCE [LARGE SCALE GENOMIC DNA]</scope>
    <source>
        <strain evidence="8 9">LB3P45</strain>
    </source>
</reference>
<dbReference type="RefSeq" id="WP_379856641.1">
    <property type="nucleotide sequence ID" value="NZ_JBHZQA010000001.1"/>
</dbReference>
<gene>
    <name evidence="7 8" type="primary">ribH</name>
    <name evidence="8" type="ORF">ACFX5D_02260</name>
</gene>
<dbReference type="GO" id="GO:0000906">
    <property type="term" value="F:6,7-dimethyl-8-ribityllumazine synthase activity"/>
    <property type="evidence" value="ECO:0007669"/>
    <property type="project" value="UniProtKB-EC"/>
</dbReference>
<feature type="active site" description="Proton donor" evidence="7">
    <location>
        <position position="97"/>
    </location>
</feature>
<dbReference type="Gene3D" id="3.40.50.960">
    <property type="entry name" value="Lumazine/riboflavin synthase"/>
    <property type="match status" value="1"/>
</dbReference>
<comment type="caution">
    <text evidence="8">The sequence shown here is derived from an EMBL/GenBank/DDBJ whole genome shotgun (WGS) entry which is preliminary data.</text>
</comment>
<feature type="binding site" evidence="7">
    <location>
        <position position="31"/>
    </location>
    <ligand>
        <name>5-amino-6-(D-ribitylamino)uracil</name>
        <dbReference type="ChEBI" id="CHEBI:15934"/>
    </ligand>
</feature>
<dbReference type="PANTHER" id="PTHR21058">
    <property type="entry name" value="6,7-DIMETHYL-8-RIBITYLLUMAZINE SYNTHASE DMRL SYNTHASE LUMAZINE SYNTHASE"/>
    <property type="match status" value="1"/>
</dbReference>
<dbReference type="InterPro" id="IPR036467">
    <property type="entry name" value="LS/RS_sf"/>
</dbReference>
<organism evidence="8 9">
    <name type="scientific">Flavobacterium fructosi</name>
    <dbReference type="NCBI Taxonomy" id="3230416"/>
    <lineage>
        <taxon>Bacteria</taxon>
        <taxon>Pseudomonadati</taxon>
        <taxon>Bacteroidota</taxon>
        <taxon>Flavobacteriia</taxon>
        <taxon>Flavobacteriales</taxon>
        <taxon>Flavobacteriaceae</taxon>
        <taxon>Flavobacterium</taxon>
    </lineage>
</organism>
<evidence type="ECO:0000256" key="5">
    <source>
        <dbReference type="ARBA" id="ARBA00022679"/>
    </source>
</evidence>
<dbReference type="InterPro" id="IPR034964">
    <property type="entry name" value="LS"/>
</dbReference>
<dbReference type="Pfam" id="PF00885">
    <property type="entry name" value="DMRL_synthase"/>
    <property type="match status" value="1"/>
</dbReference>
<keyword evidence="4 7" id="KW-0686">Riboflavin biosynthesis</keyword>
<dbReference type="EC" id="2.5.1.78" evidence="3 7"/>
<evidence type="ECO:0000313" key="8">
    <source>
        <dbReference type="EMBL" id="MFE3846791.1"/>
    </source>
</evidence>
<feature type="binding site" evidence="7">
    <location>
        <position position="136"/>
    </location>
    <ligand>
        <name>(2S)-2-hydroxy-3-oxobutyl phosphate</name>
        <dbReference type="ChEBI" id="CHEBI:58830"/>
    </ligand>
</feature>
<proteinExistence type="inferred from homology"/>
<evidence type="ECO:0000313" key="9">
    <source>
        <dbReference type="Proteomes" id="UP001600039"/>
    </source>
</evidence>